<gene>
    <name evidence="26" type="primary">CANX</name>
</gene>
<dbReference type="InterPro" id="IPR018124">
    <property type="entry name" value="Calret/calnex_CS"/>
</dbReference>
<evidence type="ECO:0000313" key="27">
    <source>
        <dbReference type="Proteomes" id="UP000694580"/>
    </source>
</evidence>
<evidence type="ECO:0000256" key="20">
    <source>
        <dbReference type="ARBA" id="ARBA00023186"/>
    </source>
</evidence>
<feature type="chain" id="PRO_5044045977" description="Calnexin" evidence="24">
    <location>
        <begin position="28"/>
        <end position="495"/>
    </location>
</feature>
<comment type="function">
    <text evidence="22">Calcium-binding protein that interacts with newly synthesized monoglucosylated glycoproteins in the endoplasmic reticulum. It may act in assisting protein assembly and/or in the retention within the ER of unassembled protein subunits. It seems to play a major role in the quality control apparatus of the ER by the retention of incorrectly folded proteins. Associated with partial T-cell antigen receptor complexes that escape the ER of immature thymocytes, it may function as a signaling complex regulating thymocyte maturation. Additionally it may play a role in receptor-mediated endocytosis at the synapse.</text>
</comment>
<evidence type="ECO:0000256" key="24">
    <source>
        <dbReference type="RuleBase" id="RU362126"/>
    </source>
</evidence>
<keyword evidence="21" id="KW-0449">Lipoprotein</keyword>
<evidence type="ECO:0000256" key="25">
    <source>
        <dbReference type="SAM" id="MobiDB-lite"/>
    </source>
</evidence>
<dbReference type="Proteomes" id="UP000694580">
    <property type="component" value="Chromosome 18"/>
</dbReference>
<dbReference type="AlphaFoldDB" id="A0AAY4BNT1"/>
<evidence type="ECO:0000256" key="10">
    <source>
        <dbReference type="ARBA" id="ARBA00022737"/>
    </source>
</evidence>
<dbReference type="PROSITE" id="PS00805">
    <property type="entry name" value="CALRETICULIN_REPEAT"/>
    <property type="match status" value="1"/>
</dbReference>
<keyword evidence="12" id="KW-0106">Calcium</keyword>
<evidence type="ECO:0000256" key="23">
    <source>
        <dbReference type="ARBA" id="ARBA00040224"/>
    </source>
</evidence>
<dbReference type="SUPFAM" id="SSF49899">
    <property type="entry name" value="Concanavalin A-like lectins/glucanases"/>
    <property type="match status" value="2"/>
</dbReference>
<evidence type="ECO:0000256" key="11">
    <source>
        <dbReference type="ARBA" id="ARBA00022824"/>
    </source>
</evidence>
<dbReference type="PANTHER" id="PTHR11073:SF11">
    <property type="entry name" value="CALNEXIN"/>
    <property type="match status" value="1"/>
</dbReference>
<evidence type="ECO:0000256" key="21">
    <source>
        <dbReference type="ARBA" id="ARBA00023288"/>
    </source>
</evidence>
<feature type="compositionally biased region" description="Acidic residues" evidence="25">
    <location>
        <begin position="30"/>
        <end position="53"/>
    </location>
</feature>
<accession>A0AAY4BNT1</accession>
<feature type="region of interest" description="Disordered" evidence="25">
    <location>
        <begin position="196"/>
        <end position="263"/>
    </location>
</feature>
<sequence>MLLKARLCVLLLALSWSVALLSEPARAQDDAEDAELDVEDDVTVGDEGDVEEEPAPRASAVPKVTYKAPEPKGEHYFAESFDRGTLDSWVLSKAKKDDIDEEIAKYDGKWEVEEMKDSKLPGDKDKCGEDYKLHFIFRHKNPKTGEFEEKHAKKPDSDLRTYYTDKKTHLYTLVLNPDNSFEVLIDQTVVNSGNLLNDMTPAVNPPAEIEDPNDQKPEDWDERPKIQDPDAVKPEDWDEDAPAKVQDEEAVKPDGWLDDEPEYIGDPDALKPEDWDEDMDGEWEAPQVSNPACESAPGCGKWERPMIDNPNYKGKWKPPMIDNPNYQGVWKPRKISNPDFFEDLHPFRMSSFSAVGLELWSMSSDIFFDNFFITDDRNVAERWAEDGWGLKKAAEGAAEPGLMSQMVSAAEERPWLWVIYVLTVALPLILIFVFCCTGKKPAAAEYKKTDEPQPDVKAETEEEEAKEEEPQGMKTELLLAILASTWHGPNNFFGG</sequence>
<feature type="compositionally biased region" description="Basic and acidic residues" evidence="25">
    <location>
        <begin position="213"/>
        <end position="252"/>
    </location>
</feature>
<feature type="region of interest" description="Disordered" evidence="25">
    <location>
        <begin position="278"/>
        <end position="301"/>
    </location>
</feature>
<evidence type="ECO:0000256" key="8">
    <source>
        <dbReference type="ARBA" id="ARBA00022729"/>
    </source>
</evidence>
<dbReference type="InterPro" id="IPR013320">
    <property type="entry name" value="ConA-like_dom_sf"/>
</dbReference>
<keyword evidence="10" id="KW-0677">Repeat</keyword>
<keyword evidence="15" id="KW-0007">Acetylation</keyword>
<keyword evidence="11 24" id="KW-0256">Endoplasmic reticulum</keyword>
<evidence type="ECO:0000256" key="22">
    <source>
        <dbReference type="ARBA" id="ARBA00037453"/>
    </source>
</evidence>
<dbReference type="GO" id="GO:0033162">
    <property type="term" value="C:melanosome membrane"/>
    <property type="evidence" value="ECO:0007669"/>
    <property type="project" value="UniProtKB-SubCell"/>
</dbReference>
<evidence type="ECO:0000256" key="17">
    <source>
        <dbReference type="ARBA" id="ARBA00023136"/>
    </source>
</evidence>
<dbReference type="FunFam" id="2.10.250.10:FF:000001">
    <property type="entry name" value="Calnexin homolog"/>
    <property type="match status" value="1"/>
</dbReference>
<dbReference type="InterPro" id="IPR001580">
    <property type="entry name" value="Calret/calnex"/>
</dbReference>
<evidence type="ECO:0000256" key="3">
    <source>
        <dbReference type="ARBA" id="ARBA00004583"/>
    </source>
</evidence>
<dbReference type="GO" id="GO:0031966">
    <property type="term" value="C:mitochondrial membrane"/>
    <property type="evidence" value="ECO:0007669"/>
    <property type="project" value="UniProtKB-SubCell"/>
</dbReference>
<dbReference type="Pfam" id="PF00262">
    <property type="entry name" value="Calreticulin"/>
    <property type="match status" value="1"/>
</dbReference>
<dbReference type="InterPro" id="IPR009033">
    <property type="entry name" value="Calreticulin/calnexin_P_dom_sf"/>
</dbReference>
<organism evidence="26 27">
    <name type="scientific">Denticeps clupeoides</name>
    <name type="common">denticle herring</name>
    <dbReference type="NCBI Taxonomy" id="299321"/>
    <lineage>
        <taxon>Eukaryota</taxon>
        <taxon>Metazoa</taxon>
        <taxon>Chordata</taxon>
        <taxon>Craniata</taxon>
        <taxon>Vertebrata</taxon>
        <taxon>Euteleostomi</taxon>
        <taxon>Actinopterygii</taxon>
        <taxon>Neopterygii</taxon>
        <taxon>Teleostei</taxon>
        <taxon>Clupei</taxon>
        <taxon>Clupeiformes</taxon>
        <taxon>Denticipitoidei</taxon>
        <taxon>Denticipitidae</taxon>
        <taxon>Denticeps</taxon>
    </lineage>
</organism>
<comment type="similarity">
    <text evidence="4 24">Belongs to the calreticulin family.</text>
</comment>
<reference evidence="26" key="2">
    <citation type="submission" date="2025-08" db="UniProtKB">
        <authorList>
            <consortium name="Ensembl"/>
        </authorList>
    </citation>
    <scope>IDENTIFICATION</scope>
</reference>
<keyword evidence="8 24" id="KW-0732">Signal</keyword>
<proteinExistence type="inferred from homology"/>
<dbReference type="GO" id="GO:0005789">
    <property type="term" value="C:endoplasmic reticulum membrane"/>
    <property type="evidence" value="ECO:0007669"/>
    <property type="project" value="UniProtKB-SubCell"/>
</dbReference>
<dbReference type="GO" id="GO:0030246">
    <property type="term" value="F:carbohydrate binding"/>
    <property type="evidence" value="ECO:0007669"/>
    <property type="project" value="UniProtKB-KW"/>
</dbReference>
<evidence type="ECO:0000256" key="9">
    <source>
        <dbReference type="ARBA" id="ARBA00022734"/>
    </source>
</evidence>
<dbReference type="PANTHER" id="PTHR11073">
    <property type="entry name" value="CALRETICULIN AND CALNEXIN"/>
    <property type="match status" value="1"/>
</dbReference>
<feature type="signal peptide" evidence="24">
    <location>
        <begin position="1"/>
        <end position="27"/>
    </location>
</feature>
<keyword evidence="5" id="KW-0597">Phosphoprotein</keyword>
<evidence type="ECO:0000256" key="2">
    <source>
        <dbReference type="ARBA" id="ARBA00004573"/>
    </source>
</evidence>
<keyword evidence="27" id="KW-1185">Reference proteome</keyword>
<keyword evidence="18" id="KW-0564">Palmitate</keyword>
<evidence type="ECO:0000256" key="7">
    <source>
        <dbReference type="ARBA" id="ARBA00022723"/>
    </source>
</evidence>
<dbReference type="Gene3D" id="2.60.120.200">
    <property type="match status" value="2"/>
</dbReference>
<evidence type="ECO:0000256" key="1">
    <source>
        <dbReference type="ARBA" id="ARBA00004115"/>
    </source>
</evidence>
<dbReference type="Ensembl" id="ENSDCDT00010027009.1">
    <property type="protein sequence ID" value="ENSDCDP00010022553.1"/>
    <property type="gene ID" value="ENSDCDG00010010944.1"/>
</dbReference>
<reference evidence="26 27" key="1">
    <citation type="submission" date="2020-06" db="EMBL/GenBank/DDBJ databases">
        <authorList>
            <consortium name="Wellcome Sanger Institute Data Sharing"/>
        </authorList>
    </citation>
    <scope>NUCLEOTIDE SEQUENCE [LARGE SCALE GENOMIC DNA]</scope>
</reference>
<dbReference type="GO" id="GO:0005509">
    <property type="term" value="F:calcium ion binding"/>
    <property type="evidence" value="ECO:0007669"/>
    <property type="project" value="InterPro"/>
</dbReference>
<keyword evidence="16" id="KW-0496">Mitochondrion</keyword>
<feature type="transmembrane region" description="Helical" evidence="24">
    <location>
        <begin position="415"/>
        <end position="438"/>
    </location>
</feature>
<keyword evidence="9" id="KW-0430">Lectin</keyword>
<dbReference type="GeneTree" id="ENSGT00950000182915"/>
<keyword evidence="13" id="KW-0832">Ubl conjugation</keyword>
<evidence type="ECO:0000256" key="15">
    <source>
        <dbReference type="ARBA" id="ARBA00022990"/>
    </source>
</evidence>
<dbReference type="PRINTS" id="PR00626">
    <property type="entry name" value="CALRETICULIN"/>
</dbReference>
<keyword evidence="20 24" id="KW-0143">Chaperone</keyword>
<evidence type="ECO:0000256" key="12">
    <source>
        <dbReference type="ARBA" id="ARBA00022837"/>
    </source>
</evidence>
<dbReference type="SUPFAM" id="SSF63887">
    <property type="entry name" value="P-domain of calnexin/calreticulin"/>
    <property type="match status" value="1"/>
</dbReference>
<evidence type="ECO:0000256" key="18">
    <source>
        <dbReference type="ARBA" id="ARBA00023139"/>
    </source>
</evidence>
<evidence type="ECO:0000256" key="19">
    <source>
        <dbReference type="ARBA" id="ARBA00023157"/>
    </source>
</evidence>
<feature type="region of interest" description="Disordered" evidence="25">
    <location>
        <begin position="445"/>
        <end position="472"/>
    </location>
</feature>
<evidence type="ECO:0000256" key="5">
    <source>
        <dbReference type="ARBA" id="ARBA00022553"/>
    </source>
</evidence>
<comment type="subcellular location">
    <subcellularLocation>
        <location evidence="1">Endoplasmic reticulum membrane</location>
        <topology evidence="1">Single-pass type I membrane protein</topology>
    </subcellularLocation>
    <subcellularLocation>
        <location evidence="2">Melanosome membrane</location>
        <topology evidence="2">Single-pass type I membrane protein</topology>
    </subcellularLocation>
    <subcellularLocation>
        <location evidence="3">Mitochondrion membrane</location>
        <topology evidence="3">Single-pass type I membrane protein</topology>
    </subcellularLocation>
</comment>
<evidence type="ECO:0000256" key="14">
    <source>
        <dbReference type="ARBA" id="ARBA00022989"/>
    </source>
</evidence>
<evidence type="ECO:0000256" key="6">
    <source>
        <dbReference type="ARBA" id="ARBA00022692"/>
    </source>
</evidence>
<dbReference type="GO" id="GO:0051082">
    <property type="term" value="F:unfolded protein binding"/>
    <property type="evidence" value="ECO:0007669"/>
    <property type="project" value="InterPro"/>
</dbReference>
<keyword evidence="7" id="KW-0479">Metal-binding</keyword>
<evidence type="ECO:0000313" key="26">
    <source>
        <dbReference type="Ensembl" id="ENSDCDP00010022553.1"/>
    </source>
</evidence>
<keyword evidence="17 24" id="KW-0472">Membrane</keyword>
<feature type="region of interest" description="Disordered" evidence="25">
    <location>
        <begin position="27"/>
        <end position="62"/>
    </location>
</feature>
<dbReference type="GO" id="GO:0036503">
    <property type="term" value="P:ERAD pathway"/>
    <property type="evidence" value="ECO:0007669"/>
    <property type="project" value="TreeGrafter"/>
</dbReference>
<evidence type="ECO:0000256" key="4">
    <source>
        <dbReference type="ARBA" id="ARBA00010983"/>
    </source>
</evidence>
<feature type="compositionally biased region" description="Basic and acidic residues" evidence="25">
    <location>
        <begin position="445"/>
        <end position="459"/>
    </location>
</feature>
<keyword evidence="14 24" id="KW-1133">Transmembrane helix</keyword>
<protein>
    <recommendedName>
        <fullName evidence="23">Calnexin</fullName>
    </recommendedName>
</protein>
<evidence type="ECO:0000256" key="16">
    <source>
        <dbReference type="ARBA" id="ARBA00023128"/>
    </source>
</evidence>
<reference evidence="26" key="3">
    <citation type="submission" date="2025-09" db="UniProtKB">
        <authorList>
            <consortium name="Ensembl"/>
        </authorList>
    </citation>
    <scope>IDENTIFICATION</scope>
</reference>
<keyword evidence="6 24" id="KW-0812">Transmembrane</keyword>
<dbReference type="GO" id="GO:0006457">
    <property type="term" value="P:protein folding"/>
    <property type="evidence" value="ECO:0007669"/>
    <property type="project" value="InterPro"/>
</dbReference>
<evidence type="ECO:0000256" key="13">
    <source>
        <dbReference type="ARBA" id="ARBA00022843"/>
    </source>
</evidence>
<keyword evidence="19" id="KW-1015">Disulfide bond</keyword>
<dbReference type="Gene3D" id="2.10.250.10">
    <property type="entry name" value="Calreticulin/calnexin, P domain"/>
    <property type="match status" value="1"/>
</dbReference>
<name>A0AAY4BNT1_9TELE</name>